<keyword evidence="6" id="KW-0597">Phosphoprotein</keyword>
<dbReference type="Pfam" id="PF02020">
    <property type="entry name" value="W2"/>
    <property type="match status" value="1"/>
</dbReference>
<dbReference type="GO" id="GO:0016281">
    <property type="term" value="C:eukaryotic translation initiation factor 4F complex"/>
    <property type="evidence" value="ECO:0007669"/>
    <property type="project" value="TreeGrafter"/>
</dbReference>
<evidence type="ECO:0000256" key="2">
    <source>
        <dbReference type="ARBA" id="ARBA00022481"/>
    </source>
</evidence>
<dbReference type="AlphaFoldDB" id="A0A556TQY8"/>
<gene>
    <name evidence="17" type="ORF">Baya_2932</name>
</gene>
<dbReference type="FunFam" id="1.25.40.180:FF:000011">
    <property type="entry name" value="Eukaryotic translation initiation factor 4 gamma 2"/>
    <property type="match status" value="1"/>
</dbReference>
<feature type="region of interest" description="Disordered" evidence="14">
    <location>
        <begin position="44"/>
        <end position="97"/>
    </location>
</feature>
<dbReference type="OrthoDB" id="514777at2759"/>
<evidence type="ECO:0000256" key="7">
    <source>
        <dbReference type="ARBA" id="ARBA00022843"/>
    </source>
</evidence>
<dbReference type="CDD" id="cd11559">
    <property type="entry name" value="W2_eIF4G1_like"/>
    <property type="match status" value="1"/>
</dbReference>
<comment type="similarity">
    <text evidence="1">Belongs to the eukaryotic initiation factor 4G family.</text>
</comment>
<comment type="function">
    <text evidence="11">Appears to play a role in the switch from cap-dependent to IRES-mediated translation during mitosis, apoptosis and viral infection. Cleaved by some caspases and viral proteases.</text>
</comment>
<dbReference type="GO" id="GO:0003729">
    <property type="term" value="F:mRNA binding"/>
    <property type="evidence" value="ECO:0007669"/>
    <property type="project" value="TreeGrafter"/>
</dbReference>
<dbReference type="PROSITE" id="PS51363">
    <property type="entry name" value="W2"/>
    <property type="match status" value="1"/>
</dbReference>
<evidence type="ECO:0000256" key="5">
    <source>
        <dbReference type="ARBA" id="ARBA00022540"/>
    </source>
</evidence>
<dbReference type="InterPro" id="IPR003891">
    <property type="entry name" value="Initiation_fac_eIF4g_MI"/>
</dbReference>
<feature type="domain" description="W2" evidence="15">
    <location>
        <begin position="662"/>
        <end position="845"/>
    </location>
</feature>
<dbReference type="InterPro" id="IPR016024">
    <property type="entry name" value="ARM-type_fold"/>
</dbReference>
<evidence type="ECO:0000256" key="10">
    <source>
        <dbReference type="ARBA" id="ARBA00022990"/>
    </source>
</evidence>
<name>A0A556TQY8_BAGYA</name>
<dbReference type="PROSITE" id="PS51366">
    <property type="entry name" value="MI"/>
    <property type="match status" value="1"/>
</dbReference>
<organism evidence="17 18">
    <name type="scientific">Bagarius yarrelli</name>
    <name type="common">Goonch</name>
    <name type="synonym">Bagrus yarrelli</name>
    <dbReference type="NCBI Taxonomy" id="175774"/>
    <lineage>
        <taxon>Eukaryota</taxon>
        <taxon>Metazoa</taxon>
        <taxon>Chordata</taxon>
        <taxon>Craniata</taxon>
        <taxon>Vertebrata</taxon>
        <taxon>Euteleostomi</taxon>
        <taxon>Actinopterygii</taxon>
        <taxon>Neopterygii</taxon>
        <taxon>Teleostei</taxon>
        <taxon>Ostariophysi</taxon>
        <taxon>Siluriformes</taxon>
        <taxon>Sisoridae</taxon>
        <taxon>Sisorinae</taxon>
        <taxon>Bagarius</taxon>
    </lineage>
</organism>
<feature type="domain" description="MI" evidence="16">
    <location>
        <begin position="485"/>
        <end position="608"/>
    </location>
</feature>
<keyword evidence="10" id="KW-0007">Acetylation</keyword>
<dbReference type="GO" id="GO:0006446">
    <property type="term" value="P:regulation of translational initiation"/>
    <property type="evidence" value="ECO:0007669"/>
    <property type="project" value="UniProtKB-ARBA"/>
</dbReference>
<evidence type="ECO:0000313" key="18">
    <source>
        <dbReference type="Proteomes" id="UP000319801"/>
    </source>
</evidence>
<keyword evidence="3" id="KW-0678">Repressor</keyword>
<evidence type="ECO:0000256" key="12">
    <source>
        <dbReference type="ARBA" id="ARBA00040449"/>
    </source>
</evidence>
<dbReference type="Pfam" id="PF02847">
    <property type="entry name" value="MA3"/>
    <property type="match status" value="1"/>
</dbReference>
<dbReference type="Pfam" id="PF02854">
    <property type="entry name" value="MIF4G"/>
    <property type="match status" value="1"/>
</dbReference>
<evidence type="ECO:0000256" key="13">
    <source>
        <dbReference type="ARBA" id="ARBA00046720"/>
    </source>
</evidence>
<evidence type="ECO:0000256" key="14">
    <source>
        <dbReference type="SAM" id="MobiDB-lite"/>
    </source>
</evidence>
<feature type="compositionally biased region" description="Basic and acidic residues" evidence="14">
    <location>
        <begin position="88"/>
        <end position="97"/>
    </location>
</feature>
<dbReference type="PANTHER" id="PTHR23253:SF9">
    <property type="entry name" value="EUKARYOTIC TRANSLATION INITIATION FACTOR 4 GAMMA 2"/>
    <property type="match status" value="1"/>
</dbReference>
<keyword evidence="18" id="KW-1185">Reference proteome</keyword>
<keyword evidence="4" id="KW-1017">Isopeptide bond</keyword>
<dbReference type="GO" id="GO:0003743">
    <property type="term" value="F:translation initiation factor activity"/>
    <property type="evidence" value="ECO:0007669"/>
    <property type="project" value="UniProtKB-KW"/>
</dbReference>
<dbReference type="Gene3D" id="1.25.40.180">
    <property type="match status" value="3"/>
</dbReference>
<dbReference type="InterPro" id="IPR003890">
    <property type="entry name" value="MIF4G-like_typ-3"/>
</dbReference>
<keyword evidence="9" id="KW-0648">Protein biosynthesis</keyword>
<dbReference type="EMBL" id="VCAZ01000011">
    <property type="protein sequence ID" value="TSK38516.1"/>
    <property type="molecule type" value="Genomic_DNA"/>
</dbReference>
<evidence type="ECO:0000256" key="8">
    <source>
        <dbReference type="ARBA" id="ARBA00022845"/>
    </source>
</evidence>
<dbReference type="FunFam" id="1.25.40.180:FF:000017">
    <property type="entry name" value="Eukaryotic translation initiation factor 4 gamma 2"/>
    <property type="match status" value="1"/>
</dbReference>
<dbReference type="SUPFAM" id="SSF48371">
    <property type="entry name" value="ARM repeat"/>
    <property type="match status" value="3"/>
</dbReference>
<evidence type="ECO:0000259" key="16">
    <source>
        <dbReference type="PROSITE" id="PS51366"/>
    </source>
</evidence>
<proteinExistence type="inferred from homology"/>
<evidence type="ECO:0000256" key="1">
    <source>
        <dbReference type="ARBA" id="ARBA00005775"/>
    </source>
</evidence>
<evidence type="ECO:0000256" key="4">
    <source>
        <dbReference type="ARBA" id="ARBA00022499"/>
    </source>
</evidence>
<dbReference type="SMART" id="SM00515">
    <property type="entry name" value="eIF5C"/>
    <property type="match status" value="1"/>
</dbReference>
<dbReference type="SMART" id="SM00543">
    <property type="entry name" value="MIF4G"/>
    <property type="match status" value="1"/>
</dbReference>
<reference evidence="17 18" key="1">
    <citation type="journal article" date="2019" name="Genome Biol. Evol.">
        <title>Whole-Genome Sequencing of the Giant Devil Catfish, Bagarius yarrelli.</title>
        <authorList>
            <person name="Jiang W."/>
            <person name="Lv Y."/>
            <person name="Cheng L."/>
            <person name="Yang K."/>
            <person name="Chao B."/>
            <person name="Wang X."/>
            <person name="Li Y."/>
            <person name="Pan X."/>
            <person name="You X."/>
            <person name="Zhang Y."/>
            <person name="Yang J."/>
            <person name="Li J."/>
            <person name="Zhang X."/>
            <person name="Liu S."/>
            <person name="Sun C."/>
            <person name="Yang J."/>
            <person name="Shi Q."/>
        </authorList>
    </citation>
    <scope>NUCLEOTIDE SEQUENCE [LARGE SCALE GENOMIC DNA]</scope>
    <source>
        <strain evidence="17">JWS20170419001</strain>
        <tissue evidence="17">Muscle</tissue>
    </source>
</reference>
<evidence type="ECO:0000256" key="9">
    <source>
        <dbReference type="ARBA" id="ARBA00022917"/>
    </source>
</evidence>
<evidence type="ECO:0000256" key="6">
    <source>
        <dbReference type="ARBA" id="ARBA00022553"/>
    </source>
</evidence>
<keyword evidence="8" id="KW-0810">Translation regulation</keyword>
<dbReference type="PANTHER" id="PTHR23253">
    <property type="entry name" value="EUKARYOTIC TRANSLATION INITIATION FACTOR 4 GAMMA"/>
    <property type="match status" value="1"/>
</dbReference>
<keyword evidence="5 17" id="KW-0396">Initiation factor</keyword>
<dbReference type="SMART" id="SM00544">
    <property type="entry name" value="MA3"/>
    <property type="match status" value="1"/>
</dbReference>
<protein>
    <recommendedName>
        <fullName evidence="12">Eukaryotic translation initiation factor 4 gamma 2</fullName>
    </recommendedName>
</protein>
<comment type="caution">
    <text evidence="17">The sequence shown here is derived from an EMBL/GenBank/DDBJ whole genome shotgun (WGS) entry which is preliminary data.</text>
</comment>
<evidence type="ECO:0000259" key="15">
    <source>
        <dbReference type="PROSITE" id="PS51363"/>
    </source>
</evidence>
<dbReference type="InterPro" id="IPR003307">
    <property type="entry name" value="W2_domain"/>
</dbReference>
<keyword evidence="7" id="KW-0832">Ubl conjugation</keyword>
<evidence type="ECO:0000256" key="11">
    <source>
        <dbReference type="ARBA" id="ARBA00037759"/>
    </source>
</evidence>
<dbReference type="Proteomes" id="UP000319801">
    <property type="component" value="Unassembled WGS sequence"/>
</dbReference>
<comment type="subunit">
    <text evidence="13">Interacts with the serine/threonine protein kinases MKNK1 and MKNK2. Binds EIF4A and EIF3. Interacts with MIF4GD. Interacts with DAZAP2.</text>
</comment>
<sequence>MLRRLCAAARSFLHPTLFSIILWKIHSYQAAKVESVIAEGGSSRFSASSGEGGGRGAPEHDPKTAGNSEYLGKTPGPSIQKWVPSRSTRRDVNSTDEKEHQDAIFRKVRGILNKLTPEKFDKLCLELLNVGVDSKLVLKGIILLIVDKALEEPKYSSLYAQLCLRLAEDAPNFDGPGPEIQTTPKQSTTFRRLLISKLQDEFENRTKNVEIYDKKDGPLTSEEEEQRGIAKLKMLGNIKFIGELGKLDLIHESILHKCIKTLLEKKKRLQLKDMGEDLECLCQIMRTVGPRLDHEKAKSLMDQYFGRMRSLMNNKDMPARIRFLLQDTLELRENNWVPRKAFIDNGPKTINQIHQEAVKELGVFIPPMTHGLRMDFFLEGPFLPFKMKLDRETLGGLADMFGQMPGSGIGTGPGVIQDRFSPTLGRHRTNPLFNGHMAFAQPSQFDLAINPFMKSNQGQNQHFQIHTTQQQVQSKDMHPRFKKGQLNADEETLIADFLKNKNVEEAVNSVREMRAPRHFLPELLTKIILCSLEWSDEDKEHVGTLIHALRTEGLVTGENFMQALMNVLDQCPKLETDIPLVKSYLAQFTARAVIAELVSIAELAHPLENGTHFPLFLLCLQQVSKMKDRDWLTEHFQQSKVNMQKMLPEIDQNKDRMVEILEGKGLSFLFPLMKLEKELLKQIKADPAPQSIYKWIKDNVSAKLHTDKGFINILMTSFLQYISAELCLTEGDDNLGAPTKEQLEQEKQLLLSFKPVMQKFLHDHTNLQVSALYALQVHCNTYGFPKGMLLRYFVHFYDMEIIEEDAFLAWKEDITQEFPGKGKALFQVNQWLTWLETAEEEESEEEAD</sequence>
<evidence type="ECO:0000256" key="3">
    <source>
        <dbReference type="ARBA" id="ARBA00022491"/>
    </source>
</evidence>
<evidence type="ECO:0000313" key="17">
    <source>
        <dbReference type="EMBL" id="TSK38516.1"/>
    </source>
</evidence>
<keyword evidence="2" id="KW-0488">Methylation</keyword>
<accession>A0A556TQY8</accession>
<dbReference type="FunFam" id="1.25.40.180:FF:000007">
    <property type="entry name" value="Eukaryotic translation initiation factor 4 gamma 2"/>
    <property type="match status" value="1"/>
</dbReference>